<sequence>MRAKRSTALAAAVVTAALAGGSLVSVGTAHADPASGAASGQLVGVGSDTTQDVLNALAADVQRTGGPALASWNATGTATITTRPGGVAFARPNGSGDGRKALTDSLTDSAFGNAAASPVKIGGQVDFARSSGGPGASGTSLTFIPFARDAVDYVAKGSWLQQLSKAQLQGIYNHTITSLDGHPVTPYLPQAGSGTRKFFLSAIGLTESDVTWITDAKQIVEENHGNALITKDASNNDQVADGVIAPFSAASWIAQLNNVSAGVDQTSQAVSLGLTLGQIDLDSTVSGASGTDFEFAATKDAQGVWQTVPAFYSNSTFGRDVYNVVATREINPASAFFKQSLYDYFVTSGSHVALLDSAAAQADIAKYGFQNVSYNGDLTSSHTKPGGLEDSSLQLATPAAAHVSTSAGNGSLGVSWSAGSATAPSDYWVTVTGPDGKPLKDASGNVLSNKDILAGKNALTWSGLASGSYTVTVQAANIVGTADATTVKVAVTAKAATAISYSRPANVAYGYNERITAKVVPAGQAVPTGQVQLLDGARVVGSGTLVKGVAVVNFLNPAYQPGWHSFTLKYLGDAQNQASTTRVGFTIVKATPAERISFPTRVGHTRTSRITVALSSPHASVSGWVSVYDGRKRVGFAKVVGGKAVVTVARLGRGTHKLRIAYSGNSVLNATSRWVTVKSV</sequence>
<keyword evidence="4" id="KW-1185">Reference proteome</keyword>
<dbReference type="InterPro" id="IPR032109">
    <property type="entry name" value="Big_3_5"/>
</dbReference>
<dbReference type="RefSeq" id="WP_380585656.1">
    <property type="nucleotide sequence ID" value="NZ_JBHSQJ010000084.1"/>
</dbReference>
<dbReference type="InterPro" id="IPR013783">
    <property type="entry name" value="Ig-like_fold"/>
</dbReference>
<organism evidence="3 4">
    <name type="scientific">Streptacidiphilus monticola</name>
    <dbReference type="NCBI Taxonomy" id="2161674"/>
    <lineage>
        <taxon>Bacteria</taxon>
        <taxon>Bacillati</taxon>
        <taxon>Actinomycetota</taxon>
        <taxon>Actinomycetes</taxon>
        <taxon>Kitasatosporales</taxon>
        <taxon>Streptomycetaceae</taxon>
        <taxon>Streptacidiphilus</taxon>
    </lineage>
</organism>
<proteinExistence type="predicted"/>
<feature type="domain" description="Bacterial Ig-like" evidence="2">
    <location>
        <begin position="502"/>
        <end position="586"/>
    </location>
</feature>
<gene>
    <name evidence="3" type="ORF">ACFP3V_20915</name>
</gene>
<comment type="caution">
    <text evidence="3">The sequence shown here is derived from an EMBL/GenBank/DDBJ whole genome shotgun (WGS) entry which is preliminary data.</text>
</comment>
<dbReference type="Proteomes" id="UP001596174">
    <property type="component" value="Unassembled WGS sequence"/>
</dbReference>
<protein>
    <submittedName>
        <fullName evidence="3">Ig-like domain repeat protein</fullName>
    </submittedName>
</protein>
<dbReference type="Gene3D" id="2.60.40.10">
    <property type="entry name" value="Immunoglobulins"/>
    <property type="match status" value="2"/>
</dbReference>
<feature type="signal peptide" evidence="1">
    <location>
        <begin position="1"/>
        <end position="31"/>
    </location>
</feature>
<keyword evidence="1" id="KW-0732">Signal</keyword>
<evidence type="ECO:0000259" key="2">
    <source>
        <dbReference type="Pfam" id="PF16640"/>
    </source>
</evidence>
<dbReference type="EMBL" id="JBHSQJ010000084">
    <property type="protein sequence ID" value="MFC5909664.1"/>
    <property type="molecule type" value="Genomic_DNA"/>
</dbReference>
<name>A0ABW1G7M4_9ACTN</name>
<dbReference type="SUPFAM" id="SSF53850">
    <property type="entry name" value="Periplasmic binding protein-like II"/>
    <property type="match status" value="1"/>
</dbReference>
<dbReference type="Pfam" id="PF16640">
    <property type="entry name" value="Big_3_5"/>
    <property type="match status" value="1"/>
</dbReference>
<evidence type="ECO:0000313" key="4">
    <source>
        <dbReference type="Proteomes" id="UP001596174"/>
    </source>
</evidence>
<evidence type="ECO:0000313" key="3">
    <source>
        <dbReference type="EMBL" id="MFC5909664.1"/>
    </source>
</evidence>
<evidence type="ECO:0000256" key="1">
    <source>
        <dbReference type="SAM" id="SignalP"/>
    </source>
</evidence>
<accession>A0ABW1G7M4</accession>
<feature type="chain" id="PRO_5046164317" evidence="1">
    <location>
        <begin position="32"/>
        <end position="680"/>
    </location>
</feature>
<dbReference type="Gene3D" id="3.40.190.10">
    <property type="entry name" value="Periplasmic binding protein-like II"/>
    <property type="match status" value="1"/>
</dbReference>
<reference evidence="4" key="1">
    <citation type="journal article" date="2019" name="Int. J. Syst. Evol. Microbiol.">
        <title>The Global Catalogue of Microorganisms (GCM) 10K type strain sequencing project: providing services to taxonomists for standard genome sequencing and annotation.</title>
        <authorList>
            <consortium name="The Broad Institute Genomics Platform"/>
            <consortium name="The Broad Institute Genome Sequencing Center for Infectious Disease"/>
            <person name="Wu L."/>
            <person name="Ma J."/>
        </authorList>
    </citation>
    <scope>NUCLEOTIDE SEQUENCE [LARGE SCALE GENOMIC DNA]</scope>
    <source>
        <strain evidence="4">JCM 4816</strain>
    </source>
</reference>